<feature type="domain" description="DYW" evidence="4">
    <location>
        <begin position="643"/>
        <end position="736"/>
    </location>
</feature>
<dbReference type="PANTHER" id="PTHR47926:SF452">
    <property type="entry name" value="PENTATRICOPEPTIDE REPEAT-CONTAINING PROTEIN"/>
    <property type="match status" value="1"/>
</dbReference>
<evidence type="ECO:0000259" key="4">
    <source>
        <dbReference type="Pfam" id="PF14432"/>
    </source>
</evidence>
<evidence type="ECO:0000256" key="2">
    <source>
        <dbReference type="ARBA" id="ARBA00022737"/>
    </source>
</evidence>
<dbReference type="Pfam" id="PF14432">
    <property type="entry name" value="DYW_deaminase"/>
    <property type="match status" value="1"/>
</dbReference>
<dbReference type="GO" id="GO:0003723">
    <property type="term" value="F:RNA binding"/>
    <property type="evidence" value="ECO:0007669"/>
    <property type="project" value="InterPro"/>
</dbReference>
<reference evidence="5 6" key="1">
    <citation type="journal article" date="2016" name="Sci. Rep.">
        <title>The Dendrobium catenatum Lindl. genome sequence provides insights into polysaccharide synthase, floral development and adaptive evolution.</title>
        <authorList>
            <person name="Zhang G.Q."/>
            <person name="Xu Q."/>
            <person name="Bian C."/>
            <person name="Tsai W.C."/>
            <person name="Yeh C.M."/>
            <person name="Liu K.W."/>
            <person name="Yoshida K."/>
            <person name="Zhang L.S."/>
            <person name="Chang S.B."/>
            <person name="Chen F."/>
            <person name="Shi Y."/>
            <person name="Su Y.Y."/>
            <person name="Zhang Y.Q."/>
            <person name="Chen L.J."/>
            <person name="Yin Y."/>
            <person name="Lin M."/>
            <person name="Huang H."/>
            <person name="Deng H."/>
            <person name="Wang Z.W."/>
            <person name="Zhu S.L."/>
            <person name="Zhao X."/>
            <person name="Deng C."/>
            <person name="Niu S.C."/>
            <person name="Huang J."/>
            <person name="Wang M."/>
            <person name="Liu G.H."/>
            <person name="Yang H.J."/>
            <person name="Xiao X.J."/>
            <person name="Hsiao Y.Y."/>
            <person name="Wu W.L."/>
            <person name="Chen Y.Y."/>
            <person name="Mitsuda N."/>
            <person name="Ohme-Takagi M."/>
            <person name="Luo Y.B."/>
            <person name="Van de Peer Y."/>
            <person name="Liu Z.J."/>
        </authorList>
    </citation>
    <scope>NUCLEOTIDE SEQUENCE [LARGE SCALE GENOMIC DNA]</scope>
    <source>
        <tissue evidence="5">The whole plant</tissue>
    </source>
</reference>
<dbReference type="Pfam" id="PF20430">
    <property type="entry name" value="Eplus_motif"/>
    <property type="match status" value="1"/>
</dbReference>
<keyword evidence="6" id="KW-1185">Reference proteome</keyword>
<evidence type="ECO:0000313" key="6">
    <source>
        <dbReference type="Proteomes" id="UP000233837"/>
    </source>
</evidence>
<dbReference type="Pfam" id="PF20431">
    <property type="entry name" value="E_motif"/>
    <property type="match status" value="1"/>
</dbReference>
<gene>
    <name evidence="5" type="primary">PCMP-H33</name>
    <name evidence="5" type="ORF">MA16_Dca004336</name>
</gene>
<dbReference type="FunFam" id="1.25.40.10:FF:000470">
    <property type="entry name" value="Pentatricopeptide repeat-containing protein At5g66520"/>
    <property type="match status" value="1"/>
</dbReference>
<dbReference type="GO" id="GO:0008270">
    <property type="term" value="F:zinc ion binding"/>
    <property type="evidence" value="ECO:0007669"/>
    <property type="project" value="InterPro"/>
</dbReference>
<keyword evidence="2" id="KW-0677">Repeat</keyword>
<dbReference type="InterPro" id="IPR032867">
    <property type="entry name" value="DYW_dom"/>
</dbReference>
<dbReference type="AlphaFoldDB" id="A0A2I0W754"/>
<protein>
    <submittedName>
        <fullName evidence="5">Pentatricopeptide repeat-containing protein</fullName>
    </submittedName>
</protein>
<dbReference type="Pfam" id="PF01535">
    <property type="entry name" value="PPR"/>
    <property type="match status" value="4"/>
</dbReference>
<dbReference type="InterPro" id="IPR002885">
    <property type="entry name" value="PPR_rpt"/>
</dbReference>
<proteinExistence type="inferred from homology"/>
<dbReference type="PANTHER" id="PTHR47926">
    <property type="entry name" value="PENTATRICOPEPTIDE REPEAT-CONTAINING PROTEIN"/>
    <property type="match status" value="1"/>
</dbReference>
<evidence type="ECO:0000256" key="1">
    <source>
        <dbReference type="ARBA" id="ARBA00006643"/>
    </source>
</evidence>
<feature type="repeat" description="PPR" evidence="3">
    <location>
        <begin position="565"/>
        <end position="599"/>
    </location>
</feature>
<dbReference type="PROSITE" id="PS51375">
    <property type="entry name" value="PPR"/>
    <property type="match status" value="6"/>
</dbReference>
<comment type="similarity">
    <text evidence="1">Belongs to the PPR family. PCMP-H subfamily.</text>
</comment>
<dbReference type="NCBIfam" id="TIGR00756">
    <property type="entry name" value="PPR"/>
    <property type="match status" value="7"/>
</dbReference>
<dbReference type="InterPro" id="IPR011990">
    <property type="entry name" value="TPR-like_helical_dom_sf"/>
</dbReference>
<feature type="repeat" description="PPR" evidence="3">
    <location>
        <begin position="327"/>
        <end position="361"/>
    </location>
</feature>
<dbReference type="Gene3D" id="1.25.40.10">
    <property type="entry name" value="Tetratricopeptide repeat domain"/>
    <property type="match status" value="5"/>
</dbReference>
<dbReference type="EMBL" id="KZ502877">
    <property type="protein sequence ID" value="PKU71494.1"/>
    <property type="molecule type" value="Genomic_DNA"/>
</dbReference>
<dbReference type="FunFam" id="1.25.40.10:FF:002148">
    <property type="entry name" value="Pentatricopeptide repeat-containing protein At2g29760, chloroplastic"/>
    <property type="match status" value="1"/>
</dbReference>
<accession>A0A2I0W754</accession>
<dbReference type="InterPro" id="IPR046849">
    <property type="entry name" value="E2_motif"/>
</dbReference>
<sequence length="736" mass="82986">MATITMPVICRAVTPSSENGRRRLPADHPILSFLDEHTTLSSAEIKKIHARMLRIGLFDHPYAASRLLTSCSISPSRNLQYAHLVFDQIPQPNLYSWNILIRAYSSSSRPDLSLQLFSRMLSDSPHSPDRFTFPFVIKAAAELQMLREGSTLHGLVIKSPFRSDVFILNSLVHFYAACGCLNLSRLVFDHIPQKDVVSWNSMITALARTDHYNDALNLFQVMEQSGFMPNDVTMVSVLSACGRKGDLELGRWIHSYIKENEITQCLILNNAILDMYTKCGNSADASFLFDSMKEKDSISWTTMLVAYAKSHEFDAARRVFDEMPYRDIAVWNALISGYEQNGRPKEALDAFNELQDANVEPNHLTLVAALSACSQLGAIETGKCIHSYMRNHSFDLNYHLTTSLVDMYSKCGDLENALSVFRSVKKRDVFVWSSMIAGLAMHGMGKEALNFFKEMQEAKVKPNHVTFTNILSACSHAGLVEEGRMYFSQMLPLYGIAPDIEHYGCMVDILGRAGRLEEAMELIKSMPVPAPASAWGALLGACVVHRDVKLGELACQNLLGLEPRNDGAYVLLSNLYAKAGRWEDVGRLRKLMRDQGLKKEPGCSSMEVNGVIHEFLVGDASHPLSERIYKKLEEIKARLKAVGYESKRTQLLQNVEDDVAKEHALNLHSEKLAMAFGLISMKETMAIRINKNLRICEDCHSVAKLISKVYEKEILIRDRYRFHHFKQGRCSCQDYW</sequence>
<evidence type="ECO:0000313" key="5">
    <source>
        <dbReference type="EMBL" id="PKU71494.1"/>
    </source>
</evidence>
<feature type="repeat" description="PPR" evidence="3">
    <location>
        <begin position="93"/>
        <end position="127"/>
    </location>
</feature>
<dbReference type="InterPro" id="IPR046960">
    <property type="entry name" value="PPR_At4g14850-like_plant"/>
</dbReference>
<dbReference type="Proteomes" id="UP000233837">
    <property type="component" value="Unassembled WGS sequence"/>
</dbReference>
<feature type="repeat" description="PPR" evidence="3">
    <location>
        <begin position="428"/>
        <end position="462"/>
    </location>
</feature>
<name>A0A2I0W754_9ASPA</name>
<reference evidence="5 6" key="2">
    <citation type="journal article" date="2017" name="Nature">
        <title>The Apostasia genome and the evolution of orchids.</title>
        <authorList>
            <person name="Zhang G.Q."/>
            <person name="Liu K.W."/>
            <person name="Li Z."/>
            <person name="Lohaus R."/>
            <person name="Hsiao Y.Y."/>
            <person name="Niu S.C."/>
            <person name="Wang J.Y."/>
            <person name="Lin Y.C."/>
            <person name="Xu Q."/>
            <person name="Chen L.J."/>
            <person name="Yoshida K."/>
            <person name="Fujiwara S."/>
            <person name="Wang Z.W."/>
            <person name="Zhang Y.Q."/>
            <person name="Mitsuda N."/>
            <person name="Wang M."/>
            <person name="Liu G.H."/>
            <person name="Pecoraro L."/>
            <person name="Huang H.X."/>
            <person name="Xiao X.J."/>
            <person name="Lin M."/>
            <person name="Wu X.Y."/>
            <person name="Wu W.L."/>
            <person name="Chen Y.Y."/>
            <person name="Chang S.B."/>
            <person name="Sakamoto S."/>
            <person name="Ohme-Takagi M."/>
            <person name="Yagi M."/>
            <person name="Zeng S.J."/>
            <person name="Shen C.Y."/>
            <person name="Yeh C.M."/>
            <person name="Luo Y.B."/>
            <person name="Tsai W.C."/>
            <person name="Van de Peer Y."/>
            <person name="Liu Z.J."/>
        </authorList>
    </citation>
    <scope>NUCLEOTIDE SEQUENCE [LARGE SCALE GENOMIC DNA]</scope>
    <source>
        <tissue evidence="5">The whole plant</tissue>
    </source>
</reference>
<organism evidence="5 6">
    <name type="scientific">Dendrobium catenatum</name>
    <dbReference type="NCBI Taxonomy" id="906689"/>
    <lineage>
        <taxon>Eukaryota</taxon>
        <taxon>Viridiplantae</taxon>
        <taxon>Streptophyta</taxon>
        <taxon>Embryophyta</taxon>
        <taxon>Tracheophyta</taxon>
        <taxon>Spermatophyta</taxon>
        <taxon>Magnoliopsida</taxon>
        <taxon>Liliopsida</taxon>
        <taxon>Asparagales</taxon>
        <taxon>Orchidaceae</taxon>
        <taxon>Epidendroideae</taxon>
        <taxon>Malaxideae</taxon>
        <taxon>Dendrobiinae</taxon>
        <taxon>Dendrobium</taxon>
    </lineage>
</organism>
<dbReference type="FunFam" id="1.25.40.10:FF:000348">
    <property type="entry name" value="Pentatricopeptide repeat-containing protein chloroplastic"/>
    <property type="match status" value="1"/>
</dbReference>
<dbReference type="InterPro" id="IPR046848">
    <property type="entry name" value="E_motif"/>
</dbReference>
<evidence type="ECO:0000256" key="3">
    <source>
        <dbReference type="PROSITE-ProRule" id="PRU00708"/>
    </source>
</evidence>
<feature type="repeat" description="PPR" evidence="3">
    <location>
        <begin position="195"/>
        <end position="229"/>
    </location>
</feature>
<feature type="repeat" description="PPR" evidence="3">
    <location>
        <begin position="296"/>
        <end position="326"/>
    </location>
</feature>
<dbReference type="SUPFAM" id="SSF48452">
    <property type="entry name" value="TPR-like"/>
    <property type="match status" value="1"/>
</dbReference>
<dbReference type="GO" id="GO:0009451">
    <property type="term" value="P:RNA modification"/>
    <property type="evidence" value="ECO:0007669"/>
    <property type="project" value="InterPro"/>
</dbReference>
<dbReference type="Pfam" id="PF13041">
    <property type="entry name" value="PPR_2"/>
    <property type="match status" value="3"/>
</dbReference>
<dbReference type="OrthoDB" id="185373at2759"/>